<protein>
    <submittedName>
        <fullName evidence="1">Uncharacterized protein</fullName>
    </submittedName>
</protein>
<evidence type="ECO:0000313" key="1">
    <source>
        <dbReference type="EMBL" id="PJF17128.1"/>
    </source>
</evidence>
<reference evidence="1 2" key="1">
    <citation type="submission" date="2016-10" db="EMBL/GenBank/DDBJ databases">
        <title>The genome of Paramicrosporidium saccamoebae is the missing link in understanding Cryptomycota and Microsporidia evolution.</title>
        <authorList>
            <person name="Quandt C.A."/>
            <person name="Beaudet D."/>
            <person name="Corsaro D."/>
            <person name="Michel R."/>
            <person name="Corradi N."/>
            <person name="James T."/>
        </authorList>
    </citation>
    <scope>NUCLEOTIDE SEQUENCE [LARGE SCALE GENOMIC DNA]</scope>
    <source>
        <strain evidence="1 2">KSL3</strain>
    </source>
</reference>
<sequence length="227" mass="25040">MDVASCYSDTHGLVRVYDLATSKFQREFSLGSGILSLQGNGRNVLWIHTRSGHVYIFNNSFEKINDICCGGYSFCKLRIPKKCRLAALPSTEGPELLDIWDLIDINCIRRSIGVSDEKTGNAMCSLCVPQGLLVGYDDGTLRQYGPDGAVLLRLKLFPQTDYTPDSDILIVGGPQTDLVMIQNYSKPSDHVIVRTTVCNEGFSDCAIAGNLVMTGGWDGKYDKMDKH</sequence>
<proteinExistence type="predicted"/>
<gene>
    <name evidence="1" type="ORF">PSACC_03055</name>
</gene>
<dbReference type="EMBL" id="MTSL01000190">
    <property type="protein sequence ID" value="PJF17128.1"/>
    <property type="molecule type" value="Genomic_DNA"/>
</dbReference>
<dbReference type="OrthoDB" id="2305498at2759"/>
<dbReference type="Proteomes" id="UP000240830">
    <property type="component" value="Unassembled WGS sequence"/>
</dbReference>
<dbReference type="SUPFAM" id="SSF50978">
    <property type="entry name" value="WD40 repeat-like"/>
    <property type="match status" value="1"/>
</dbReference>
<keyword evidence="2" id="KW-1185">Reference proteome</keyword>
<comment type="caution">
    <text evidence="1">The sequence shown here is derived from an EMBL/GenBank/DDBJ whole genome shotgun (WGS) entry which is preliminary data.</text>
</comment>
<accession>A0A2H9TH95</accession>
<evidence type="ECO:0000313" key="2">
    <source>
        <dbReference type="Proteomes" id="UP000240830"/>
    </source>
</evidence>
<name>A0A2H9TH95_9FUNG</name>
<organism evidence="1 2">
    <name type="scientific">Paramicrosporidium saccamoebae</name>
    <dbReference type="NCBI Taxonomy" id="1246581"/>
    <lineage>
        <taxon>Eukaryota</taxon>
        <taxon>Fungi</taxon>
        <taxon>Fungi incertae sedis</taxon>
        <taxon>Cryptomycota</taxon>
        <taxon>Cryptomycota incertae sedis</taxon>
        <taxon>Paramicrosporidium</taxon>
    </lineage>
</organism>
<dbReference type="InterPro" id="IPR036322">
    <property type="entry name" value="WD40_repeat_dom_sf"/>
</dbReference>
<dbReference type="AlphaFoldDB" id="A0A2H9TH95"/>